<accession>A0A1L9UYH0</accession>
<organism evidence="1 2">
    <name type="scientific">Aspergillus brasiliensis (strain CBS 101740 / IMI 381727 / IBT 21946)</name>
    <dbReference type="NCBI Taxonomy" id="767769"/>
    <lineage>
        <taxon>Eukaryota</taxon>
        <taxon>Fungi</taxon>
        <taxon>Dikarya</taxon>
        <taxon>Ascomycota</taxon>
        <taxon>Pezizomycotina</taxon>
        <taxon>Eurotiomycetes</taxon>
        <taxon>Eurotiomycetidae</taxon>
        <taxon>Eurotiales</taxon>
        <taxon>Aspergillaceae</taxon>
        <taxon>Aspergillus</taxon>
        <taxon>Aspergillus subgen. Circumdati</taxon>
    </lineage>
</organism>
<dbReference type="AlphaFoldDB" id="A0A1L9UYH0"/>
<dbReference type="VEuPathDB" id="FungiDB:ASPBRDRAFT_417418"/>
<dbReference type="EMBL" id="KV878680">
    <property type="protein sequence ID" value="OJJ76745.1"/>
    <property type="molecule type" value="Genomic_DNA"/>
</dbReference>
<dbReference type="GeneID" id="93577128"/>
<reference evidence="2" key="1">
    <citation type="journal article" date="2017" name="Genome Biol.">
        <title>Comparative genomics reveals high biological diversity and specific adaptations in the industrially and medically important fungal genus Aspergillus.</title>
        <authorList>
            <person name="de Vries R.P."/>
            <person name="Riley R."/>
            <person name="Wiebenga A."/>
            <person name="Aguilar-Osorio G."/>
            <person name="Amillis S."/>
            <person name="Uchima C.A."/>
            <person name="Anderluh G."/>
            <person name="Asadollahi M."/>
            <person name="Askin M."/>
            <person name="Barry K."/>
            <person name="Battaglia E."/>
            <person name="Bayram O."/>
            <person name="Benocci T."/>
            <person name="Braus-Stromeyer S.A."/>
            <person name="Caldana C."/>
            <person name="Canovas D."/>
            <person name="Cerqueira G.C."/>
            <person name="Chen F."/>
            <person name="Chen W."/>
            <person name="Choi C."/>
            <person name="Clum A."/>
            <person name="Dos Santos R.A."/>
            <person name="Damasio A.R."/>
            <person name="Diallinas G."/>
            <person name="Emri T."/>
            <person name="Fekete E."/>
            <person name="Flipphi M."/>
            <person name="Freyberg S."/>
            <person name="Gallo A."/>
            <person name="Gournas C."/>
            <person name="Habgood R."/>
            <person name="Hainaut M."/>
            <person name="Harispe M.L."/>
            <person name="Henrissat B."/>
            <person name="Hilden K.S."/>
            <person name="Hope R."/>
            <person name="Hossain A."/>
            <person name="Karabika E."/>
            <person name="Karaffa L."/>
            <person name="Karanyi Z."/>
            <person name="Krasevec N."/>
            <person name="Kuo A."/>
            <person name="Kusch H."/>
            <person name="LaButti K."/>
            <person name="Lagendijk E.L."/>
            <person name="Lapidus A."/>
            <person name="Levasseur A."/>
            <person name="Lindquist E."/>
            <person name="Lipzen A."/>
            <person name="Logrieco A.F."/>
            <person name="MacCabe A."/>
            <person name="Maekelae M.R."/>
            <person name="Malavazi I."/>
            <person name="Melin P."/>
            <person name="Meyer V."/>
            <person name="Mielnichuk N."/>
            <person name="Miskei M."/>
            <person name="Molnar A.P."/>
            <person name="Mule G."/>
            <person name="Ngan C.Y."/>
            <person name="Orejas M."/>
            <person name="Orosz E."/>
            <person name="Ouedraogo J.P."/>
            <person name="Overkamp K.M."/>
            <person name="Park H.-S."/>
            <person name="Perrone G."/>
            <person name="Piumi F."/>
            <person name="Punt P.J."/>
            <person name="Ram A.F."/>
            <person name="Ramon A."/>
            <person name="Rauscher S."/>
            <person name="Record E."/>
            <person name="Riano-Pachon D.M."/>
            <person name="Robert V."/>
            <person name="Roehrig J."/>
            <person name="Ruller R."/>
            <person name="Salamov A."/>
            <person name="Salih N.S."/>
            <person name="Samson R.A."/>
            <person name="Sandor E."/>
            <person name="Sanguinetti M."/>
            <person name="Schuetze T."/>
            <person name="Sepcic K."/>
            <person name="Shelest E."/>
            <person name="Sherlock G."/>
            <person name="Sophianopoulou V."/>
            <person name="Squina F.M."/>
            <person name="Sun H."/>
            <person name="Susca A."/>
            <person name="Todd R.B."/>
            <person name="Tsang A."/>
            <person name="Unkles S.E."/>
            <person name="van de Wiele N."/>
            <person name="van Rossen-Uffink D."/>
            <person name="Oliveira J.V."/>
            <person name="Vesth T.C."/>
            <person name="Visser J."/>
            <person name="Yu J.-H."/>
            <person name="Zhou M."/>
            <person name="Andersen M.R."/>
            <person name="Archer D.B."/>
            <person name="Baker S.E."/>
            <person name="Benoit I."/>
            <person name="Brakhage A.A."/>
            <person name="Braus G.H."/>
            <person name="Fischer R."/>
            <person name="Frisvad J.C."/>
            <person name="Goldman G.H."/>
            <person name="Houbraken J."/>
            <person name="Oakley B."/>
            <person name="Pocsi I."/>
            <person name="Scazzocchio C."/>
            <person name="Seiboth B."/>
            <person name="vanKuyk P.A."/>
            <person name="Wortman J."/>
            <person name="Dyer P.S."/>
            <person name="Grigoriev I.V."/>
        </authorList>
    </citation>
    <scope>NUCLEOTIDE SEQUENCE [LARGE SCALE GENOMIC DNA]</scope>
    <source>
        <strain evidence="2">CBS 101740 / IMI 381727 / IBT 21946</strain>
    </source>
</reference>
<sequence length="133" mass="14767">MSPSLPLTPFSTSTGVCRGLRGPRTTSASCLTRPHSRCALWSAARMQSTGFALSRTFLPMCPPSRRMVSTRRPALVISRPDIRMGTVFLLLKEVCLFVPRGSHGEFPGWIKLCPRCRLLREEITARDGPRQPA</sequence>
<dbReference type="Proteomes" id="UP000184499">
    <property type="component" value="Unassembled WGS sequence"/>
</dbReference>
<gene>
    <name evidence="1" type="ORF">ASPBRDRAFT_417418</name>
</gene>
<protein>
    <submittedName>
        <fullName evidence="1">Uncharacterized protein</fullName>
    </submittedName>
</protein>
<keyword evidence="2" id="KW-1185">Reference proteome</keyword>
<evidence type="ECO:0000313" key="1">
    <source>
        <dbReference type="EMBL" id="OJJ76745.1"/>
    </source>
</evidence>
<evidence type="ECO:0000313" key="2">
    <source>
        <dbReference type="Proteomes" id="UP000184499"/>
    </source>
</evidence>
<proteinExistence type="predicted"/>
<name>A0A1L9UYH0_ASPBC</name>
<dbReference type="RefSeq" id="XP_067483992.1">
    <property type="nucleotide sequence ID" value="XM_067624640.1"/>
</dbReference>